<evidence type="ECO:0000313" key="8">
    <source>
        <dbReference type="EMBL" id="PZP30999.1"/>
    </source>
</evidence>
<dbReference type="SMART" id="SM00283">
    <property type="entry name" value="MA"/>
    <property type="match status" value="1"/>
</dbReference>
<keyword evidence="5" id="KW-0472">Membrane</keyword>
<evidence type="ECO:0000256" key="4">
    <source>
        <dbReference type="PROSITE-ProRule" id="PRU00284"/>
    </source>
</evidence>
<proteinExistence type="inferred from homology"/>
<evidence type="ECO:0000256" key="3">
    <source>
        <dbReference type="ARBA" id="ARBA00029447"/>
    </source>
</evidence>
<keyword evidence="5" id="KW-0812">Transmembrane</keyword>
<dbReference type="PRINTS" id="PR00260">
    <property type="entry name" value="CHEMTRNSDUCR"/>
</dbReference>
<gene>
    <name evidence="8" type="ORF">DI603_13800</name>
</gene>
<dbReference type="CDD" id="cd11386">
    <property type="entry name" value="MCP_signal"/>
    <property type="match status" value="1"/>
</dbReference>
<dbReference type="GO" id="GO:0004888">
    <property type="term" value="F:transmembrane signaling receptor activity"/>
    <property type="evidence" value="ECO:0007669"/>
    <property type="project" value="InterPro"/>
</dbReference>
<evidence type="ECO:0008006" key="10">
    <source>
        <dbReference type="Google" id="ProtNLM"/>
    </source>
</evidence>
<dbReference type="InterPro" id="IPR004090">
    <property type="entry name" value="Chemotax_Me-accpt_rcpt"/>
</dbReference>
<keyword evidence="4" id="KW-0807">Transducer</keyword>
<dbReference type="CDD" id="cd06225">
    <property type="entry name" value="HAMP"/>
    <property type="match status" value="1"/>
</dbReference>
<reference evidence="8 9" key="1">
    <citation type="submission" date="2017-08" db="EMBL/GenBank/DDBJ databases">
        <title>Infants hospitalized years apart are colonized by the same room-sourced microbial strains.</title>
        <authorList>
            <person name="Brooks B."/>
            <person name="Olm M.R."/>
            <person name="Firek B.A."/>
            <person name="Baker R."/>
            <person name="Thomas B.C."/>
            <person name="Morowitz M.J."/>
            <person name="Banfield J.F."/>
        </authorList>
    </citation>
    <scope>NUCLEOTIDE SEQUENCE [LARGE SCALE GENOMIC DNA]</scope>
    <source>
        <strain evidence="8">S2_012_000_R2_81</strain>
    </source>
</reference>
<dbReference type="FunFam" id="1.10.287.950:FF:000001">
    <property type="entry name" value="Methyl-accepting chemotaxis sensory transducer"/>
    <property type="match status" value="1"/>
</dbReference>
<accession>A0A2W5FNA9</accession>
<dbReference type="SMART" id="SM00304">
    <property type="entry name" value="HAMP"/>
    <property type="match status" value="1"/>
</dbReference>
<keyword evidence="2" id="KW-0488">Methylation</keyword>
<sequence>MLLPTAKRVAQANGELIRGRAATASMIALLFDQAGIGQARKEWEAAQATMDKVLDESRQLTEGTEYAGQLQQVAAQLADYRKAVKPLIDKLQQDAYADASSALADAKSAEAPYAAAAAGLGQLENLLNERAGGVFERVDTLVSRGLSGLWLTLAVCLVVGGLLAVRISRSIIGPLMAAKRYAERMAEGDLSRAPEVRGEDESAEMMQALAAMHGSLSGIVGQVRSTAESIQVASSEVASGNMDLSQRTEQMASNLQQAASAMTTLTGAVGQSADAAITAKQLVGAAADNAGRGGEVVGRVVSTMGEINSASQRIADIIGTIDGIAFQTNILALNAAVEAARAGEQGRGFAVVAGEVRVLAQRSAEAAREIKVLIHASVEKVATGTTLVNDAGVAMGEIVGSVQRVNDMMGEISAAAQEQSEGIGRVNGSVNQLDQVTQQNAALVEESAAAAQSLKEQAERLAGLVSSFKLA</sequence>
<protein>
    <recommendedName>
        <fullName evidence="10">Methyl-accepting chemotaxis protein</fullName>
    </recommendedName>
</protein>
<dbReference type="GO" id="GO:0005886">
    <property type="term" value="C:plasma membrane"/>
    <property type="evidence" value="ECO:0007669"/>
    <property type="project" value="TreeGrafter"/>
</dbReference>
<dbReference type="PROSITE" id="PS50111">
    <property type="entry name" value="CHEMOTAXIS_TRANSDUC_2"/>
    <property type="match status" value="1"/>
</dbReference>
<dbReference type="InterPro" id="IPR051310">
    <property type="entry name" value="MCP_chemotaxis"/>
</dbReference>
<dbReference type="InterPro" id="IPR004089">
    <property type="entry name" value="MCPsignal_dom"/>
</dbReference>
<dbReference type="EMBL" id="QFOD01000012">
    <property type="protein sequence ID" value="PZP30999.1"/>
    <property type="molecule type" value="Genomic_DNA"/>
</dbReference>
<dbReference type="PANTHER" id="PTHR43531:SF14">
    <property type="entry name" value="METHYL-ACCEPTING CHEMOTAXIS PROTEIN I-RELATED"/>
    <property type="match status" value="1"/>
</dbReference>
<evidence type="ECO:0000256" key="1">
    <source>
        <dbReference type="ARBA" id="ARBA00004370"/>
    </source>
</evidence>
<dbReference type="SUPFAM" id="SSF58104">
    <property type="entry name" value="Methyl-accepting chemotaxis protein (MCP) signaling domain"/>
    <property type="match status" value="1"/>
</dbReference>
<comment type="subcellular location">
    <subcellularLocation>
        <location evidence="1">Membrane</location>
    </subcellularLocation>
</comment>
<dbReference type="Gene3D" id="1.10.287.950">
    <property type="entry name" value="Methyl-accepting chemotaxis protein"/>
    <property type="match status" value="1"/>
</dbReference>
<feature type="domain" description="Methyl-accepting transducer" evidence="6">
    <location>
        <begin position="226"/>
        <end position="455"/>
    </location>
</feature>
<evidence type="ECO:0000259" key="6">
    <source>
        <dbReference type="PROSITE" id="PS50111"/>
    </source>
</evidence>
<dbReference type="PANTHER" id="PTHR43531">
    <property type="entry name" value="PROTEIN ICFG"/>
    <property type="match status" value="1"/>
</dbReference>
<organism evidence="8 9">
    <name type="scientific">Roseateles depolymerans</name>
    <dbReference type="NCBI Taxonomy" id="76731"/>
    <lineage>
        <taxon>Bacteria</taxon>
        <taxon>Pseudomonadati</taxon>
        <taxon>Pseudomonadota</taxon>
        <taxon>Betaproteobacteria</taxon>
        <taxon>Burkholderiales</taxon>
        <taxon>Sphaerotilaceae</taxon>
        <taxon>Roseateles</taxon>
    </lineage>
</organism>
<comment type="caution">
    <text evidence="8">The sequence shown here is derived from an EMBL/GenBank/DDBJ whole genome shotgun (WGS) entry which is preliminary data.</text>
</comment>
<feature type="transmembrane region" description="Helical" evidence="5">
    <location>
        <begin position="148"/>
        <end position="167"/>
    </location>
</feature>
<evidence type="ECO:0000313" key="9">
    <source>
        <dbReference type="Proteomes" id="UP000249633"/>
    </source>
</evidence>
<dbReference type="Proteomes" id="UP000249633">
    <property type="component" value="Unassembled WGS sequence"/>
</dbReference>
<dbReference type="AlphaFoldDB" id="A0A2W5FNA9"/>
<dbReference type="Pfam" id="PF00672">
    <property type="entry name" value="HAMP"/>
    <property type="match status" value="1"/>
</dbReference>
<evidence type="ECO:0000256" key="5">
    <source>
        <dbReference type="SAM" id="Phobius"/>
    </source>
</evidence>
<feature type="domain" description="HAMP" evidence="7">
    <location>
        <begin position="169"/>
        <end position="221"/>
    </location>
</feature>
<dbReference type="GO" id="GO:0006935">
    <property type="term" value="P:chemotaxis"/>
    <property type="evidence" value="ECO:0007669"/>
    <property type="project" value="InterPro"/>
</dbReference>
<evidence type="ECO:0000256" key="2">
    <source>
        <dbReference type="ARBA" id="ARBA00022481"/>
    </source>
</evidence>
<dbReference type="GO" id="GO:0007165">
    <property type="term" value="P:signal transduction"/>
    <property type="evidence" value="ECO:0007669"/>
    <property type="project" value="UniProtKB-KW"/>
</dbReference>
<dbReference type="Pfam" id="PF00015">
    <property type="entry name" value="MCPsignal"/>
    <property type="match status" value="1"/>
</dbReference>
<dbReference type="InterPro" id="IPR003660">
    <property type="entry name" value="HAMP_dom"/>
</dbReference>
<keyword evidence="5" id="KW-1133">Transmembrane helix</keyword>
<evidence type="ECO:0000259" key="7">
    <source>
        <dbReference type="PROSITE" id="PS50885"/>
    </source>
</evidence>
<dbReference type="PROSITE" id="PS50885">
    <property type="entry name" value="HAMP"/>
    <property type="match status" value="1"/>
</dbReference>
<name>A0A2W5FNA9_9BURK</name>
<comment type="similarity">
    <text evidence="3">Belongs to the methyl-accepting chemotaxis (MCP) protein family.</text>
</comment>